<feature type="transmembrane region" description="Helical" evidence="1">
    <location>
        <begin position="164"/>
        <end position="185"/>
    </location>
</feature>
<protein>
    <submittedName>
        <fullName evidence="2">Uncharacterized protein</fullName>
    </submittedName>
</protein>
<gene>
    <name evidence="2" type="ORF">ENN50_03220</name>
</gene>
<accession>A0A831WRC9</accession>
<proteinExistence type="predicted"/>
<dbReference type="AlphaFoldDB" id="A0A831WRC9"/>
<comment type="caution">
    <text evidence="2">The sequence shown here is derived from an EMBL/GenBank/DDBJ whole genome shotgun (WGS) entry which is preliminary data.</text>
</comment>
<keyword evidence="1" id="KW-0472">Membrane</keyword>
<dbReference type="Proteomes" id="UP000886335">
    <property type="component" value="Unassembled WGS sequence"/>
</dbReference>
<organism evidence="2">
    <name type="scientific">Prosthecochloris aestuarii</name>
    <dbReference type="NCBI Taxonomy" id="1102"/>
    <lineage>
        <taxon>Bacteria</taxon>
        <taxon>Pseudomonadati</taxon>
        <taxon>Chlorobiota</taxon>
        <taxon>Chlorobiia</taxon>
        <taxon>Chlorobiales</taxon>
        <taxon>Chlorobiaceae</taxon>
        <taxon>Prosthecochloris</taxon>
    </lineage>
</organism>
<dbReference type="EMBL" id="DSBW01000076">
    <property type="protein sequence ID" value="HED30700.1"/>
    <property type="molecule type" value="Genomic_DNA"/>
</dbReference>
<evidence type="ECO:0000313" key="2">
    <source>
        <dbReference type="EMBL" id="HED30700.1"/>
    </source>
</evidence>
<reference evidence="2" key="1">
    <citation type="journal article" date="2020" name="mSystems">
        <title>Genome- and Community-Level Interaction Insights into Carbon Utilization and Element Cycling Functions of Hydrothermarchaeota in Hydrothermal Sediment.</title>
        <authorList>
            <person name="Zhou Z."/>
            <person name="Liu Y."/>
            <person name="Xu W."/>
            <person name="Pan J."/>
            <person name="Luo Z.H."/>
            <person name="Li M."/>
        </authorList>
    </citation>
    <scope>NUCLEOTIDE SEQUENCE [LARGE SCALE GENOMIC DNA]</scope>
    <source>
        <strain evidence="2">SpSt-1181</strain>
    </source>
</reference>
<evidence type="ECO:0000256" key="1">
    <source>
        <dbReference type="SAM" id="Phobius"/>
    </source>
</evidence>
<name>A0A831WRC9_PROAE</name>
<keyword evidence="1" id="KW-0812">Transmembrane</keyword>
<keyword evidence="1" id="KW-1133">Transmembrane helix</keyword>
<sequence>MKQKVSHILPFLVCIGLVCVTGRFCLAEEPDSLQLSAGFSPVSVRIGDRIDYYVLVHHASVYQVGFSVPRHGGRDAFSIISQSVSRPSSSVTEFSAELAVFELGDIALPQVDVTVRDSLSGRVHHRKVVAQSTLRVEPFTDTTMKQLLPIRPIREVPFSWNVSVPGGLAVFAVCLLLLFTGLLLWKRYLFRHGEHRGPLDALDELRNVEKGLDQGLDATSCSEQLSFLVRRYLEEMYAIPAFEEVTSEIQQELVSRHVPGAGLFARLLEEADMVKFAESRPSVDDCRESIVMAETAFRASQQAVESKR</sequence>